<feature type="compositionally biased region" description="Pro residues" evidence="7">
    <location>
        <begin position="503"/>
        <end position="515"/>
    </location>
</feature>
<keyword evidence="10" id="KW-1185">Reference proteome</keyword>
<evidence type="ECO:0000256" key="4">
    <source>
        <dbReference type="ARBA" id="ARBA00022723"/>
    </source>
</evidence>
<dbReference type="GO" id="GO:0000977">
    <property type="term" value="F:RNA polymerase II transcription regulatory region sequence-specific DNA binding"/>
    <property type="evidence" value="ECO:0007669"/>
    <property type="project" value="TreeGrafter"/>
</dbReference>
<dbReference type="OrthoDB" id="79252at2759"/>
<dbReference type="InterPro" id="IPR036575">
    <property type="entry name" value="TFIIS_cen_dom_sf"/>
</dbReference>
<dbReference type="GO" id="GO:0031564">
    <property type="term" value="P:transcription antitermination"/>
    <property type="evidence" value="ECO:0007669"/>
    <property type="project" value="TreeGrafter"/>
</dbReference>
<feature type="region of interest" description="Disordered" evidence="7">
    <location>
        <begin position="371"/>
        <end position="527"/>
    </location>
</feature>
<dbReference type="Gene3D" id="3.30.40.10">
    <property type="entry name" value="Zinc/RING finger domain, C3HC4 (zinc finger)"/>
    <property type="match status" value="1"/>
</dbReference>
<dbReference type="PROSITE" id="PS01359">
    <property type="entry name" value="ZF_PHD_1"/>
    <property type="match status" value="1"/>
</dbReference>
<dbReference type="SMART" id="SM00510">
    <property type="entry name" value="TFS2M"/>
    <property type="match status" value="1"/>
</dbReference>
<feature type="compositionally biased region" description="Polar residues" evidence="7">
    <location>
        <begin position="470"/>
        <end position="481"/>
    </location>
</feature>
<dbReference type="InterPro" id="IPR013083">
    <property type="entry name" value="Znf_RING/FYVE/PHD"/>
</dbReference>
<dbReference type="GO" id="GO:0008270">
    <property type="term" value="F:zinc ion binding"/>
    <property type="evidence" value="ECO:0007669"/>
    <property type="project" value="UniProtKB-KW"/>
</dbReference>
<name>A0A6A7BVX9_9PEZI</name>
<evidence type="ECO:0000256" key="5">
    <source>
        <dbReference type="ARBA" id="ARBA00022771"/>
    </source>
</evidence>
<keyword evidence="4" id="KW-0479">Metal-binding</keyword>
<dbReference type="EMBL" id="MU006005">
    <property type="protein sequence ID" value="KAF2858648.1"/>
    <property type="molecule type" value="Genomic_DNA"/>
</dbReference>
<dbReference type="GO" id="GO:0001139">
    <property type="term" value="F:RNA polymerase II complex recruiting activity"/>
    <property type="evidence" value="ECO:0007669"/>
    <property type="project" value="TreeGrafter"/>
</dbReference>
<comment type="function">
    <text evidence="1">Negative regulator of transcription elongation.</text>
</comment>
<evidence type="ECO:0000313" key="9">
    <source>
        <dbReference type="EMBL" id="KAF2858648.1"/>
    </source>
</evidence>
<dbReference type="InterPro" id="IPR019786">
    <property type="entry name" value="Zinc_finger_PHD-type_CS"/>
</dbReference>
<dbReference type="PANTHER" id="PTHR11477:SF11">
    <property type="entry name" value="TRANSCRIPTION FACTOR BYE1"/>
    <property type="match status" value="1"/>
</dbReference>
<dbReference type="GO" id="GO:0031440">
    <property type="term" value="P:regulation of mRNA 3'-end processing"/>
    <property type="evidence" value="ECO:0007669"/>
    <property type="project" value="TreeGrafter"/>
</dbReference>
<protein>
    <recommendedName>
        <fullName evidence="3">Transcription factor BYE1</fullName>
    </recommendedName>
</protein>
<dbReference type="CDD" id="cd21538">
    <property type="entry name" value="SPOC_TFIIS"/>
    <property type="match status" value="1"/>
</dbReference>
<dbReference type="PANTHER" id="PTHR11477">
    <property type="entry name" value="TRANSCRIPTION FACTOR S-II ZINC FINGER DOMAIN-CONTAINING PROTEIN"/>
    <property type="match status" value="1"/>
</dbReference>
<feature type="compositionally biased region" description="Basic and acidic residues" evidence="7">
    <location>
        <begin position="421"/>
        <end position="455"/>
    </location>
</feature>
<feature type="compositionally biased region" description="Basic residues" evidence="7">
    <location>
        <begin position="44"/>
        <end position="54"/>
    </location>
</feature>
<feature type="region of interest" description="Disordered" evidence="7">
    <location>
        <begin position="190"/>
        <end position="247"/>
    </location>
</feature>
<organism evidence="9 10">
    <name type="scientific">Piedraia hortae CBS 480.64</name>
    <dbReference type="NCBI Taxonomy" id="1314780"/>
    <lineage>
        <taxon>Eukaryota</taxon>
        <taxon>Fungi</taxon>
        <taxon>Dikarya</taxon>
        <taxon>Ascomycota</taxon>
        <taxon>Pezizomycotina</taxon>
        <taxon>Dothideomycetes</taxon>
        <taxon>Dothideomycetidae</taxon>
        <taxon>Capnodiales</taxon>
        <taxon>Piedraiaceae</taxon>
        <taxon>Piedraia</taxon>
    </lineage>
</organism>
<reference evidence="9" key="1">
    <citation type="journal article" date="2020" name="Stud. Mycol.">
        <title>101 Dothideomycetes genomes: a test case for predicting lifestyles and emergence of pathogens.</title>
        <authorList>
            <person name="Haridas S."/>
            <person name="Albert R."/>
            <person name="Binder M."/>
            <person name="Bloem J."/>
            <person name="Labutti K."/>
            <person name="Salamov A."/>
            <person name="Andreopoulos B."/>
            <person name="Baker S."/>
            <person name="Barry K."/>
            <person name="Bills G."/>
            <person name="Bluhm B."/>
            <person name="Cannon C."/>
            <person name="Castanera R."/>
            <person name="Culley D."/>
            <person name="Daum C."/>
            <person name="Ezra D."/>
            <person name="Gonzalez J."/>
            <person name="Henrissat B."/>
            <person name="Kuo A."/>
            <person name="Liang C."/>
            <person name="Lipzen A."/>
            <person name="Lutzoni F."/>
            <person name="Magnuson J."/>
            <person name="Mondo S."/>
            <person name="Nolan M."/>
            <person name="Ohm R."/>
            <person name="Pangilinan J."/>
            <person name="Park H.-J."/>
            <person name="Ramirez L."/>
            <person name="Alfaro M."/>
            <person name="Sun H."/>
            <person name="Tritt A."/>
            <person name="Yoshinaga Y."/>
            <person name="Zwiers L.-H."/>
            <person name="Turgeon B."/>
            <person name="Goodwin S."/>
            <person name="Spatafora J."/>
            <person name="Crous P."/>
            <person name="Grigoriev I."/>
        </authorList>
    </citation>
    <scope>NUCLEOTIDE SEQUENCE</scope>
    <source>
        <strain evidence="9">CBS 480.64</strain>
    </source>
</reference>
<sequence>MAGKSTGKAEAAHKRADTVNADVRRSGRATKGQYRTSSSPPPKRSTKKSTKKSSKAAEPEASGEEDAIRCICGDDNPLDKRAFIGCEQCLVWQHNVCMGITDEEEDTPEHYWCEKCRPEEHVETVLALRRGTPIWETRTHQFKGWKKMSTVRRKTKDGQDLRQPWLMRDIPASALDSDEPPEIPEVCNKRKRKSVAPEADQHKSPSPPVEDDVTPEKQQRPEKRRKSVAVPKEPEADKVEPVGLDKLPTDRKKVAEALSKIIADHVQTRAKSGFRIPDGETAKSLGERYGCQLEYACCVNLGGPKEERYKDQFRTLNANLKKNKALVEGLLDESLSPKELSVMEAKDMLSAEAQKQQAKLKEELDRQAIAVQDDGPMYKQTHKGYERVETEVPAVNDYATERAPIRERAEATEAGAQAEQGGKEQGKNAEHEKPSSPIDAAKDTAKDPVPDDAQRRPSVQPSFDLGAIWSKTTAHSPTARTPANPLRPMQHPPRRRSSVATPLQPPVVQPQPQPQPQATAGAKDDPDVDRLLQEDHEEDEEEYTPAEVIGDASVVWSGKLGHQSEGDLKVNARYVAGKDISPSVSWNRLLPNRMEIDGRLAIDKAETYLSGLQWSHTSDVTVLALSPLDDKAFFDRVFDYFKVRARYAVINKDKPAMIRDIYVIPLEVNSPLPTHVQMLDHNAIKMPVEERVLLITMVVPRNVGACLRSQPTPDGQPNGVQTPGALPHHMRVETQGPAGSPMTIQKPAFSPPNVHQGQAAGPTPAPLYPPHVPQQAQFYAGQRQAYAPLPIQTGFRPLVLEILGEYINCPTAMQIVSAEPTIGRDELQNLRKILEEDVSARTNLTALAAKLGTS</sequence>
<dbReference type="Pfam" id="PF07500">
    <property type="entry name" value="TFIIS_M"/>
    <property type="match status" value="1"/>
</dbReference>
<dbReference type="GO" id="GO:0005634">
    <property type="term" value="C:nucleus"/>
    <property type="evidence" value="ECO:0007669"/>
    <property type="project" value="TreeGrafter"/>
</dbReference>
<dbReference type="InterPro" id="IPR001965">
    <property type="entry name" value="Znf_PHD"/>
</dbReference>
<dbReference type="GO" id="GO:0006368">
    <property type="term" value="P:transcription elongation by RNA polymerase II"/>
    <property type="evidence" value="ECO:0007669"/>
    <property type="project" value="TreeGrafter"/>
</dbReference>
<evidence type="ECO:0000256" key="2">
    <source>
        <dbReference type="ARBA" id="ARBA00011050"/>
    </source>
</evidence>
<dbReference type="InterPro" id="IPR055499">
    <property type="entry name" value="DUF7071"/>
</dbReference>
<feature type="compositionally biased region" description="Basic and acidic residues" evidence="7">
    <location>
        <begin position="10"/>
        <end position="25"/>
    </location>
</feature>
<dbReference type="GO" id="GO:0006362">
    <property type="term" value="P:transcription elongation by RNA polymerase I"/>
    <property type="evidence" value="ECO:0007669"/>
    <property type="project" value="TreeGrafter"/>
</dbReference>
<evidence type="ECO:0000256" key="6">
    <source>
        <dbReference type="ARBA" id="ARBA00022833"/>
    </source>
</evidence>
<evidence type="ECO:0000256" key="3">
    <source>
        <dbReference type="ARBA" id="ARBA00021616"/>
    </source>
</evidence>
<dbReference type="InterPro" id="IPR012921">
    <property type="entry name" value="SPOC_C"/>
</dbReference>
<dbReference type="AlphaFoldDB" id="A0A6A7BVX9"/>
<keyword evidence="5" id="KW-0863">Zinc-finger</keyword>
<accession>A0A6A7BVX9</accession>
<dbReference type="Pfam" id="PF23257">
    <property type="entry name" value="DUF7071"/>
    <property type="match status" value="1"/>
</dbReference>
<comment type="similarity">
    <text evidence="2">Belongs to the BYE1 family.</text>
</comment>
<dbReference type="Proteomes" id="UP000799421">
    <property type="component" value="Unassembled WGS sequence"/>
</dbReference>
<dbReference type="Pfam" id="PF20826">
    <property type="entry name" value="PHD_5"/>
    <property type="match status" value="1"/>
</dbReference>
<dbReference type="SUPFAM" id="SSF46942">
    <property type="entry name" value="Elongation factor TFIIS domain 2"/>
    <property type="match status" value="1"/>
</dbReference>
<proteinExistence type="inferred from homology"/>
<dbReference type="SMART" id="SM00249">
    <property type="entry name" value="PHD"/>
    <property type="match status" value="1"/>
</dbReference>
<dbReference type="PROSITE" id="PS51321">
    <property type="entry name" value="TFIIS_CENTRAL"/>
    <property type="match status" value="1"/>
</dbReference>
<evidence type="ECO:0000256" key="7">
    <source>
        <dbReference type="SAM" id="MobiDB-lite"/>
    </source>
</evidence>
<dbReference type="InterPro" id="IPR011011">
    <property type="entry name" value="Znf_FYVE_PHD"/>
</dbReference>
<feature type="region of interest" description="Disordered" evidence="7">
    <location>
        <begin position="1"/>
        <end position="60"/>
    </location>
</feature>
<dbReference type="Gene3D" id="1.10.472.30">
    <property type="entry name" value="Transcription elongation factor S-II, central domain"/>
    <property type="match status" value="1"/>
</dbReference>
<dbReference type="InterPro" id="IPR003618">
    <property type="entry name" value="TFIIS_cen_dom"/>
</dbReference>
<evidence type="ECO:0000259" key="8">
    <source>
        <dbReference type="PROSITE" id="PS51321"/>
    </source>
</evidence>
<evidence type="ECO:0000256" key="1">
    <source>
        <dbReference type="ARBA" id="ARBA00002311"/>
    </source>
</evidence>
<dbReference type="SUPFAM" id="SSF57903">
    <property type="entry name" value="FYVE/PHD zinc finger"/>
    <property type="match status" value="1"/>
</dbReference>
<keyword evidence="6" id="KW-0862">Zinc</keyword>
<feature type="domain" description="TFIIS central" evidence="8">
    <location>
        <begin position="250"/>
        <end position="376"/>
    </location>
</feature>
<dbReference type="Pfam" id="PF07744">
    <property type="entry name" value="SPOC"/>
    <property type="match status" value="1"/>
</dbReference>
<evidence type="ECO:0000313" key="10">
    <source>
        <dbReference type="Proteomes" id="UP000799421"/>
    </source>
</evidence>
<gene>
    <name evidence="9" type="ORF">K470DRAFT_220731</name>
</gene>
<feature type="compositionally biased region" description="Basic and acidic residues" evidence="7">
    <location>
        <begin position="399"/>
        <end position="411"/>
    </location>
</feature>